<dbReference type="AlphaFoldDB" id="A0A523XLH7"/>
<evidence type="ECO:0000313" key="1">
    <source>
        <dbReference type="EMBL" id="TET80062.1"/>
    </source>
</evidence>
<accession>A0A523XLH7</accession>
<proteinExistence type="predicted"/>
<sequence>MTYREQRRRVYTPVGRKTFASAVRTFILDEFPHLGGPMIVDLFVEKLNTLVDEFCPPTNRLRMGQLLWFAVAKDEKPSYGKSMDRTRIVPVVLTVVSSEDIERFKDGVHLKEIRKGVEARLYREAYEQGGVLSEADLSVILRVNLDTISVDTVAYERENGCVLPRRGTVHDMGRSISHKSVICKKRRLHGRSTSEVARETGHTNKSVDRYTLALDRIQFCTKMGLSVEAASFVTGLSKNLVIEYTDLAQEIEAIKSQEMIEDDVPF</sequence>
<dbReference type="Proteomes" id="UP000315534">
    <property type="component" value="Unassembled WGS sequence"/>
</dbReference>
<dbReference type="InterPro" id="IPR012872">
    <property type="entry name" value="DUF1670"/>
</dbReference>
<reference evidence="1 2" key="1">
    <citation type="submission" date="2019-03" db="EMBL/GenBank/DDBJ databases">
        <title>Metabolic potential of uncultured bacteria and archaea associated with petroleum seepage in deep-sea sediments.</title>
        <authorList>
            <person name="Dong X."/>
            <person name="Hubert C."/>
        </authorList>
    </citation>
    <scope>NUCLEOTIDE SEQUENCE [LARGE SCALE GENOMIC DNA]</scope>
    <source>
        <strain evidence="1">E29_bin36</strain>
    </source>
</reference>
<dbReference type="Pfam" id="PF07900">
    <property type="entry name" value="DUF1670"/>
    <property type="match status" value="1"/>
</dbReference>
<organism evidence="1 2">
    <name type="scientific">candidate division TA06 bacterium</name>
    <dbReference type="NCBI Taxonomy" id="2250710"/>
    <lineage>
        <taxon>Bacteria</taxon>
        <taxon>Bacteria division TA06</taxon>
    </lineage>
</organism>
<protein>
    <submittedName>
        <fullName evidence="1">DUF1670 domain-containing protein</fullName>
    </submittedName>
</protein>
<evidence type="ECO:0000313" key="2">
    <source>
        <dbReference type="Proteomes" id="UP000315534"/>
    </source>
</evidence>
<gene>
    <name evidence="1" type="ORF">E3J38_06355</name>
</gene>
<comment type="caution">
    <text evidence="1">The sequence shown here is derived from an EMBL/GenBank/DDBJ whole genome shotgun (WGS) entry which is preliminary data.</text>
</comment>
<name>A0A523XLH7_UNCT6</name>
<dbReference type="EMBL" id="SOIP01000373">
    <property type="protein sequence ID" value="TET80062.1"/>
    <property type="molecule type" value="Genomic_DNA"/>
</dbReference>